<sequence>MAHKVNFIKKINDSKETWKLKVRVSGLWRVDRSSAPSIEMIFLDEKVLALLFFFKTYYEIQI</sequence>
<protein>
    <submittedName>
        <fullName evidence="1">Uncharacterized protein</fullName>
    </submittedName>
</protein>
<name>A0AAV1W035_LUPLU</name>
<dbReference type="Proteomes" id="UP001497480">
    <property type="component" value="Unassembled WGS sequence"/>
</dbReference>
<accession>A0AAV1W035</accession>
<reference evidence="1 2" key="1">
    <citation type="submission" date="2024-03" db="EMBL/GenBank/DDBJ databases">
        <authorList>
            <person name="Martinez-Hernandez J."/>
        </authorList>
    </citation>
    <scope>NUCLEOTIDE SEQUENCE [LARGE SCALE GENOMIC DNA]</scope>
</reference>
<dbReference type="AlphaFoldDB" id="A0AAV1W035"/>
<keyword evidence="2" id="KW-1185">Reference proteome</keyword>
<organism evidence="1 2">
    <name type="scientific">Lupinus luteus</name>
    <name type="common">European yellow lupine</name>
    <dbReference type="NCBI Taxonomy" id="3873"/>
    <lineage>
        <taxon>Eukaryota</taxon>
        <taxon>Viridiplantae</taxon>
        <taxon>Streptophyta</taxon>
        <taxon>Embryophyta</taxon>
        <taxon>Tracheophyta</taxon>
        <taxon>Spermatophyta</taxon>
        <taxon>Magnoliopsida</taxon>
        <taxon>eudicotyledons</taxon>
        <taxon>Gunneridae</taxon>
        <taxon>Pentapetalae</taxon>
        <taxon>rosids</taxon>
        <taxon>fabids</taxon>
        <taxon>Fabales</taxon>
        <taxon>Fabaceae</taxon>
        <taxon>Papilionoideae</taxon>
        <taxon>50 kb inversion clade</taxon>
        <taxon>genistoids sensu lato</taxon>
        <taxon>core genistoids</taxon>
        <taxon>Genisteae</taxon>
        <taxon>Lupinus</taxon>
    </lineage>
</organism>
<comment type="caution">
    <text evidence="1">The sequence shown here is derived from an EMBL/GenBank/DDBJ whole genome shotgun (WGS) entry which is preliminary data.</text>
</comment>
<gene>
    <name evidence="1" type="ORF">LLUT_LOCUS3653</name>
</gene>
<proteinExistence type="predicted"/>
<evidence type="ECO:0000313" key="2">
    <source>
        <dbReference type="Proteomes" id="UP001497480"/>
    </source>
</evidence>
<dbReference type="EMBL" id="CAXHTB010000003">
    <property type="protein sequence ID" value="CAL0302593.1"/>
    <property type="molecule type" value="Genomic_DNA"/>
</dbReference>
<evidence type="ECO:0000313" key="1">
    <source>
        <dbReference type="EMBL" id="CAL0302593.1"/>
    </source>
</evidence>